<protein>
    <submittedName>
        <fullName evidence="1">SRPBCC family protein</fullName>
    </submittedName>
</protein>
<sequence length="164" mass="18348">MNAATPRTTAGLKVSALSDREIRMTRIFDAPRDLVFDAFTKPDLIKRWMYGPEGWSLPVCEVELKAGGKMRYVWKHKDGTSMGMSGVFREIKRPSRIVHNETFDEDWTGGETLVTTLFTATGGQTLVEQTVLYSSQAARDAVLKSPMEDGIAKGYDRLDKILAQ</sequence>
<dbReference type="Proteomes" id="UP000616151">
    <property type="component" value="Unassembled WGS sequence"/>
</dbReference>
<reference evidence="1" key="1">
    <citation type="submission" date="2021-01" db="EMBL/GenBank/DDBJ databases">
        <authorList>
            <person name="Sun Q."/>
        </authorList>
    </citation>
    <scope>NUCLEOTIDE SEQUENCE</scope>
    <source>
        <strain evidence="1">YIM B02566</strain>
    </source>
</reference>
<accession>A0ACC5QYH4</accession>
<gene>
    <name evidence="1" type="ORF">JHL16_03630</name>
</gene>
<dbReference type="EMBL" id="JAENHL010000004">
    <property type="protein sequence ID" value="MBK1865429.1"/>
    <property type="molecule type" value="Genomic_DNA"/>
</dbReference>
<proteinExistence type="predicted"/>
<name>A0ACC5QYH4_9HYPH</name>
<evidence type="ECO:0000313" key="1">
    <source>
        <dbReference type="EMBL" id="MBK1865429.1"/>
    </source>
</evidence>
<keyword evidence="2" id="KW-1185">Reference proteome</keyword>
<evidence type="ECO:0000313" key="2">
    <source>
        <dbReference type="Proteomes" id="UP000616151"/>
    </source>
</evidence>
<comment type="caution">
    <text evidence="1">The sequence shown here is derived from an EMBL/GenBank/DDBJ whole genome shotgun (WGS) entry which is preliminary data.</text>
</comment>
<organism evidence="1 2">
    <name type="scientific">Taklimakanibacter albus</name>
    <dbReference type="NCBI Taxonomy" id="2800327"/>
    <lineage>
        <taxon>Bacteria</taxon>
        <taxon>Pseudomonadati</taxon>
        <taxon>Pseudomonadota</taxon>
        <taxon>Alphaproteobacteria</taxon>
        <taxon>Hyphomicrobiales</taxon>
        <taxon>Aestuariivirgaceae</taxon>
        <taxon>Taklimakanibacter</taxon>
    </lineage>
</organism>